<protein>
    <submittedName>
        <fullName evidence="1">Unannotated protein</fullName>
    </submittedName>
</protein>
<accession>A0A6J6F9V3</accession>
<name>A0A6J6F9V3_9ZZZZ</name>
<gene>
    <name evidence="1" type="ORF">UFOPK1775_00289</name>
</gene>
<proteinExistence type="predicted"/>
<evidence type="ECO:0000313" key="1">
    <source>
        <dbReference type="EMBL" id="CAB4585712.1"/>
    </source>
</evidence>
<reference evidence="1" key="1">
    <citation type="submission" date="2020-05" db="EMBL/GenBank/DDBJ databases">
        <authorList>
            <person name="Chiriac C."/>
            <person name="Salcher M."/>
            <person name="Ghai R."/>
            <person name="Kavagutti S V."/>
        </authorList>
    </citation>
    <scope>NUCLEOTIDE SEQUENCE</scope>
</reference>
<sequence length="97" mass="10513">MELRLESPFSIVTKRSGSSPPSPVFDFAPRRFIAIARVSCTSCDTDPYDIAPVEKRLTISEIGSTSSIDIAGRSPSLKAKSPRKVIKDLLCSSTLLV</sequence>
<organism evidence="1">
    <name type="scientific">freshwater metagenome</name>
    <dbReference type="NCBI Taxonomy" id="449393"/>
    <lineage>
        <taxon>unclassified sequences</taxon>
        <taxon>metagenomes</taxon>
        <taxon>ecological metagenomes</taxon>
    </lineage>
</organism>
<dbReference type="EMBL" id="CAEZUB010000018">
    <property type="protein sequence ID" value="CAB4585712.1"/>
    <property type="molecule type" value="Genomic_DNA"/>
</dbReference>
<dbReference type="AlphaFoldDB" id="A0A6J6F9V3"/>